<keyword evidence="12 20" id="KW-0408">Iron</keyword>
<accession>A0A542ZRT7</accession>
<sequence>MDFLLWGIYPYVTFAILVVGLVWRWRHDQFGWTTRSSQLYEGRLLRIASPLFHFGILVVVGGHAMGLLVPKAWTDAIGFSQHAYHLVAFFVGGLAGVCTLVGIILLVARRRLTGPVFKATTVNDKVMYLFLVGAIVMGLFATFFGAQAADGSEHNYRETVSVWWRSLWVLQPQIDAMASATVPFQIHVLVAMTLFAVWPFTRLVHAFSAPVGYLFRPYVVYRSRDSRPLNSAPVHRRGWDPIGTRDNDSATHSRRTLSKER</sequence>
<evidence type="ECO:0000256" key="10">
    <source>
        <dbReference type="ARBA" id="ARBA00022989"/>
    </source>
</evidence>
<dbReference type="GO" id="GO:0008940">
    <property type="term" value="F:nitrate reductase activity"/>
    <property type="evidence" value="ECO:0007669"/>
    <property type="project" value="InterPro"/>
</dbReference>
<evidence type="ECO:0000256" key="18">
    <source>
        <dbReference type="ARBA" id="ARBA00061480"/>
    </source>
</evidence>
<feature type="transmembrane region" description="Helical" evidence="22">
    <location>
        <begin position="6"/>
        <end position="23"/>
    </location>
</feature>
<dbReference type="GO" id="GO:0042128">
    <property type="term" value="P:nitrate assimilation"/>
    <property type="evidence" value="ECO:0007669"/>
    <property type="project" value="UniProtKB-KW"/>
</dbReference>
<dbReference type="AlphaFoldDB" id="A0A542ZRT7"/>
<feature type="binding site" description="axial binding residue" evidence="20">
    <location>
        <position position="53"/>
    </location>
    <ligand>
        <name>heme b</name>
        <dbReference type="ChEBI" id="CHEBI:60344"/>
        <label>1</label>
    </ligand>
    <ligandPart>
        <name>Fe</name>
        <dbReference type="ChEBI" id="CHEBI:18248"/>
    </ligandPart>
</feature>
<evidence type="ECO:0000256" key="9">
    <source>
        <dbReference type="ARBA" id="ARBA00022982"/>
    </source>
</evidence>
<dbReference type="InterPro" id="IPR003816">
    <property type="entry name" value="Nitrate_red_gam"/>
</dbReference>
<dbReference type="SUPFAM" id="SSF103501">
    <property type="entry name" value="Respiratory nitrate reductase 1 gamma chain"/>
    <property type="match status" value="1"/>
</dbReference>
<evidence type="ECO:0000256" key="19">
    <source>
        <dbReference type="ARBA" id="ARBA00071287"/>
    </source>
</evidence>
<dbReference type="GO" id="GO:0009325">
    <property type="term" value="C:nitrate reductase complex"/>
    <property type="evidence" value="ECO:0007669"/>
    <property type="project" value="InterPro"/>
</dbReference>
<feature type="domain" description="NarG-like" evidence="23">
    <location>
        <begin position="3"/>
        <end position="224"/>
    </location>
</feature>
<comment type="function">
    <text evidence="15">Does not seem to have nitrate reductase activity.</text>
</comment>
<keyword evidence="4" id="KW-0813">Transport</keyword>
<evidence type="ECO:0000256" key="15">
    <source>
        <dbReference type="ARBA" id="ARBA00056200"/>
    </source>
</evidence>
<comment type="subcellular location">
    <subcellularLocation>
        <location evidence="3">Cell membrane</location>
        <topology evidence="3">Multi-pass membrane protein</topology>
    </subcellularLocation>
</comment>
<feature type="transmembrane region" description="Helical" evidence="22">
    <location>
        <begin position="44"/>
        <end position="64"/>
    </location>
</feature>
<feature type="binding site" description="axial binding residue" evidence="20">
    <location>
        <position position="63"/>
    </location>
    <ligand>
        <name>heme b</name>
        <dbReference type="ChEBI" id="CHEBI:60344"/>
        <label>1</label>
    </ligand>
    <ligandPart>
        <name>Fe</name>
        <dbReference type="ChEBI" id="CHEBI:18248"/>
    </ligandPart>
</feature>
<dbReference type="PANTHER" id="PTHR30598:SF3">
    <property type="entry name" value="RESPIRATORY NITRATE REDUCTASE 1 GAMMA CHAIN"/>
    <property type="match status" value="1"/>
</dbReference>
<comment type="cofactor">
    <cofactor evidence="1">
        <name>Mo-bis(molybdopterin guanine dinucleotide)</name>
        <dbReference type="ChEBI" id="CHEBI:60539"/>
    </cofactor>
</comment>
<dbReference type="GO" id="GO:0046872">
    <property type="term" value="F:metal ion binding"/>
    <property type="evidence" value="ECO:0007669"/>
    <property type="project" value="UniProtKB-KW"/>
</dbReference>
<evidence type="ECO:0000256" key="22">
    <source>
        <dbReference type="SAM" id="Phobius"/>
    </source>
</evidence>
<evidence type="ECO:0000256" key="3">
    <source>
        <dbReference type="ARBA" id="ARBA00004651"/>
    </source>
</evidence>
<evidence type="ECO:0000256" key="8">
    <source>
        <dbReference type="ARBA" id="ARBA00022723"/>
    </source>
</evidence>
<evidence type="ECO:0000259" key="23">
    <source>
        <dbReference type="Pfam" id="PF02665"/>
    </source>
</evidence>
<dbReference type="NCBIfam" id="TIGR00351">
    <property type="entry name" value="narI"/>
    <property type="match status" value="1"/>
</dbReference>
<keyword evidence="11" id="KW-0560">Oxidoreductase</keyword>
<name>A0A542ZRT7_9ACTN</name>
<comment type="similarity">
    <text evidence="16">In the central section; belongs to the NarJ/NarW family.</text>
</comment>
<comment type="similarity">
    <text evidence="17">In the C-terminal section; belongs to the nitrate reductase gamma subunit family.</text>
</comment>
<dbReference type="FunFam" id="1.20.950.20:FF:000001">
    <property type="entry name" value="Respiratory nitrate reductase subunit gamma"/>
    <property type="match status" value="1"/>
</dbReference>
<dbReference type="InterPro" id="IPR051936">
    <property type="entry name" value="Heme-iron_electron_transfer"/>
</dbReference>
<keyword evidence="13" id="KW-0534">Nitrate assimilation</keyword>
<organism evidence="24 25">
    <name type="scientific">Propioniferax innocua</name>
    <dbReference type="NCBI Taxonomy" id="1753"/>
    <lineage>
        <taxon>Bacteria</taxon>
        <taxon>Bacillati</taxon>
        <taxon>Actinomycetota</taxon>
        <taxon>Actinomycetes</taxon>
        <taxon>Propionibacteriales</taxon>
        <taxon>Propionibacteriaceae</taxon>
        <taxon>Propioniferax</taxon>
    </lineage>
</organism>
<dbReference type="RefSeq" id="WP_142092719.1">
    <property type="nucleotide sequence ID" value="NZ_BAAAMD010000001.1"/>
</dbReference>
<gene>
    <name evidence="24" type="ORF">FB460_0732</name>
</gene>
<evidence type="ECO:0000256" key="14">
    <source>
        <dbReference type="ARBA" id="ARBA00023136"/>
    </source>
</evidence>
<keyword evidence="7 22" id="KW-0812">Transmembrane</keyword>
<dbReference type="Proteomes" id="UP000316196">
    <property type="component" value="Unassembled WGS sequence"/>
</dbReference>
<feature type="region of interest" description="Disordered" evidence="21">
    <location>
        <begin position="237"/>
        <end position="261"/>
    </location>
</feature>
<dbReference type="InterPro" id="IPR023234">
    <property type="entry name" value="NarG-like_domain"/>
</dbReference>
<keyword evidence="9" id="KW-0249">Electron transport</keyword>
<evidence type="ECO:0000256" key="20">
    <source>
        <dbReference type="PIRSR" id="PIRSR603816-1"/>
    </source>
</evidence>
<evidence type="ECO:0000256" key="7">
    <source>
        <dbReference type="ARBA" id="ARBA00022692"/>
    </source>
</evidence>
<dbReference type="EMBL" id="VFOR01000001">
    <property type="protein sequence ID" value="TQL62940.1"/>
    <property type="molecule type" value="Genomic_DNA"/>
</dbReference>
<comment type="caution">
    <text evidence="24">The sequence shown here is derived from an EMBL/GenBank/DDBJ whole genome shotgun (WGS) entry which is preliminary data.</text>
</comment>
<evidence type="ECO:0000256" key="21">
    <source>
        <dbReference type="SAM" id="MobiDB-lite"/>
    </source>
</evidence>
<dbReference type="GO" id="GO:0005886">
    <property type="term" value="C:plasma membrane"/>
    <property type="evidence" value="ECO:0007669"/>
    <property type="project" value="UniProtKB-SubCell"/>
</dbReference>
<keyword evidence="10 22" id="KW-1133">Transmembrane helix</keyword>
<evidence type="ECO:0000256" key="2">
    <source>
        <dbReference type="ARBA" id="ARBA00001970"/>
    </source>
</evidence>
<evidence type="ECO:0000256" key="11">
    <source>
        <dbReference type="ARBA" id="ARBA00023002"/>
    </source>
</evidence>
<keyword evidence="6 20" id="KW-0349">Heme</keyword>
<evidence type="ECO:0000256" key="16">
    <source>
        <dbReference type="ARBA" id="ARBA00061095"/>
    </source>
</evidence>
<evidence type="ECO:0000256" key="1">
    <source>
        <dbReference type="ARBA" id="ARBA00001942"/>
    </source>
</evidence>
<protein>
    <recommendedName>
        <fullName evidence="19">Nitrate reductase-like protein NarX</fullName>
    </recommendedName>
</protein>
<feature type="binding site" description="axial binding residue" evidence="20">
    <location>
        <position position="187"/>
    </location>
    <ligand>
        <name>heme b</name>
        <dbReference type="ChEBI" id="CHEBI:60344"/>
        <label>2</label>
    </ligand>
    <ligandPart>
        <name>Fe</name>
        <dbReference type="ChEBI" id="CHEBI:18248"/>
    </ligandPart>
</feature>
<comment type="similarity">
    <text evidence="18">In the N-terminal section; belongs to the nitrate reductase alpha subunit family.</text>
</comment>
<dbReference type="Gene3D" id="1.20.950.20">
    <property type="entry name" value="Transmembrane di-heme cytochromes, Chain C"/>
    <property type="match status" value="1"/>
</dbReference>
<comment type="cofactor">
    <cofactor evidence="2">
        <name>heme b</name>
        <dbReference type="ChEBI" id="CHEBI:60344"/>
    </cofactor>
</comment>
<keyword evidence="8" id="KW-0479">Metal-binding</keyword>
<proteinExistence type="inferred from homology"/>
<keyword evidence="5" id="KW-1003">Cell membrane</keyword>
<keyword evidence="14 22" id="KW-0472">Membrane</keyword>
<dbReference type="GO" id="GO:0009055">
    <property type="term" value="F:electron transfer activity"/>
    <property type="evidence" value="ECO:0007669"/>
    <property type="project" value="TreeGrafter"/>
</dbReference>
<evidence type="ECO:0000313" key="25">
    <source>
        <dbReference type="Proteomes" id="UP000316196"/>
    </source>
</evidence>
<dbReference type="Pfam" id="PF02665">
    <property type="entry name" value="Nitrate_red_gam"/>
    <property type="match status" value="1"/>
</dbReference>
<reference evidence="24 25" key="1">
    <citation type="submission" date="2019-06" db="EMBL/GenBank/DDBJ databases">
        <title>Sequencing the genomes of 1000 actinobacteria strains.</title>
        <authorList>
            <person name="Klenk H.-P."/>
        </authorList>
    </citation>
    <scope>NUCLEOTIDE SEQUENCE [LARGE SCALE GENOMIC DNA]</scope>
    <source>
        <strain evidence="24 25">DSM 8251</strain>
    </source>
</reference>
<evidence type="ECO:0000256" key="13">
    <source>
        <dbReference type="ARBA" id="ARBA00023063"/>
    </source>
</evidence>
<evidence type="ECO:0000256" key="17">
    <source>
        <dbReference type="ARBA" id="ARBA00061196"/>
    </source>
</evidence>
<evidence type="ECO:0000313" key="24">
    <source>
        <dbReference type="EMBL" id="TQL62940.1"/>
    </source>
</evidence>
<feature type="transmembrane region" description="Helical" evidence="22">
    <location>
        <begin position="176"/>
        <end position="198"/>
    </location>
</feature>
<feature type="transmembrane region" description="Helical" evidence="22">
    <location>
        <begin position="84"/>
        <end position="107"/>
    </location>
</feature>
<evidence type="ECO:0000256" key="5">
    <source>
        <dbReference type="ARBA" id="ARBA00022475"/>
    </source>
</evidence>
<dbReference type="GO" id="GO:0020037">
    <property type="term" value="F:heme binding"/>
    <property type="evidence" value="ECO:0007669"/>
    <property type="project" value="TreeGrafter"/>
</dbReference>
<dbReference type="InterPro" id="IPR036197">
    <property type="entry name" value="NarG-like_sf"/>
</dbReference>
<dbReference type="PANTHER" id="PTHR30598">
    <property type="entry name" value="NITRATE REDUCTASE PRIVATE CHAPERONE, REDOX ENZYME MATURATION PROTEIN REMP FAMILY"/>
    <property type="match status" value="1"/>
</dbReference>
<keyword evidence="25" id="KW-1185">Reference proteome</keyword>
<feature type="binding site" description="axial binding residue" evidence="20">
    <location>
        <position position="205"/>
    </location>
    <ligand>
        <name>heme b</name>
        <dbReference type="ChEBI" id="CHEBI:60344"/>
        <label>1</label>
    </ligand>
    <ligandPart>
        <name>Fe</name>
        <dbReference type="ChEBI" id="CHEBI:18248"/>
    </ligandPart>
</feature>
<dbReference type="GO" id="GO:0019645">
    <property type="term" value="P:anaerobic electron transport chain"/>
    <property type="evidence" value="ECO:0007669"/>
    <property type="project" value="TreeGrafter"/>
</dbReference>
<evidence type="ECO:0000256" key="6">
    <source>
        <dbReference type="ARBA" id="ARBA00022617"/>
    </source>
</evidence>
<evidence type="ECO:0000256" key="12">
    <source>
        <dbReference type="ARBA" id="ARBA00023004"/>
    </source>
</evidence>
<feature type="transmembrane region" description="Helical" evidence="22">
    <location>
        <begin position="128"/>
        <end position="149"/>
    </location>
</feature>
<dbReference type="OrthoDB" id="9788113at2"/>
<evidence type="ECO:0000256" key="4">
    <source>
        <dbReference type="ARBA" id="ARBA00022448"/>
    </source>
</evidence>